<keyword evidence="1" id="KW-0812">Transmembrane</keyword>
<feature type="transmembrane region" description="Helical" evidence="1">
    <location>
        <begin position="12"/>
        <end position="32"/>
    </location>
</feature>
<dbReference type="OrthoDB" id="660361at2"/>
<evidence type="ECO:0000313" key="2">
    <source>
        <dbReference type="EMBL" id="SDH26454.1"/>
    </source>
</evidence>
<feature type="transmembrane region" description="Helical" evidence="1">
    <location>
        <begin position="151"/>
        <end position="169"/>
    </location>
</feature>
<dbReference type="Proteomes" id="UP000199492">
    <property type="component" value="Unassembled WGS sequence"/>
</dbReference>
<reference evidence="3" key="1">
    <citation type="submission" date="2016-10" db="EMBL/GenBank/DDBJ databases">
        <authorList>
            <person name="Varghese N."/>
            <person name="Submissions S."/>
        </authorList>
    </citation>
    <scope>NUCLEOTIDE SEQUENCE [LARGE SCALE GENOMIC DNA]</scope>
    <source>
        <strain evidence="3">DSM 15363</strain>
    </source>
</reference>
<feature type="transmembrane region" description="Helical" evidence="1">
    <location>
        <begin position="71"/>
        <end position="98"/>
    </location>
</feature>
<dbReference type="RefSeq" id="WP_092466964.1">
    <property type="nucleotide sequence ID" value="NZ_FNCZ01000002.1"/>
</dbReference>
<evidence type="ECO:0000256" key="1">
    <source>
        <dbReference type="SAM" id="Phobius"/>
    </source>
</evidence>
<keyword evidence="1" id="KW-0472">Membrane</keyword>
<keyword evidence="3" id="KW-1185">Reference proteome</keyword>
<proteinExistence type="predicted"/>
<gene>
    <name evidence="2" type="ORF">SAMN04489796_10268</name>
</gene>
<dbReference type="InterPro" id="IPR025250">
    <property type="entry name" value="DUF4199"/>
</dbReference>
<evidence type="ECO:0000313" key="3">
    <source>
        <dbReference type="Proteomes" id="UP000199492"/>
    </source>
</evidence>
<accession>A0A1G8AZX2</accession>
<feature type="transmembrane region" description="Helical" evidence="1">
    <location>
        <begin position="38"/>
        <end position="59"/>
    </location>
</feature>
<sequence>MDKSLKSSALNYGLYLALILSSFTIIGYAVYLDLFTEWWFGIGQMFLVIIFGIVSAIKAKKLLGGFISFKNAFTAFFITILVGVAIPALVGFIIFNIVDAEAASILQQKIIDNQLAMMERFGAPQSSIDEAMEQIQKEESFFSLGNTIKSIAYQLVGFSIIGLIVAAATKKNDPDAA</sequence>
<dbReference type="Pfam" id="PF13858">
    <property type="entry name" value="DUF4199"/>
    <property type="match status" value="1"/>
</dbReference>
<dbReference type="EMBL" id="FNCZ01000002">
    <property type="protein sequence ID" value="SDH26454.1"/>
    <property type="molecule type" value="Genomic_DNA"/>
</dbReference>
<evidence type="ECO:0008006" key="4">
    <source>
        <dbReference type="Google" id="ProtNLM"/>
    </source>
</evidence>
<dbReference type="STRING" id="262004.SAMN04489796_10268"/>
<protein>
    <recommendedName>
        <fullName evidence="4">DUF4199 domain-containing protein</fullName>
    </recommendedName>
</protein>
<organism evidence="2 3">
    <name type="scientific">Winogradskyella thalassocola</name>
    <dbReference type="NCBI Taxonomy" id="262004"/>
    <lineage>
        <taxon>Bacteria</taxon>
        <taxon>Pseudomonadati</taxon>
        <taxon>Bacteroidota</taxon>
        <taxon>Flavobacteriia</taxon>
        <taxon>Flavobacteriales</taxon>
        <taxon>Flavobacteriaceae</taxon>
        <taxon>Winogradskyella</taxon>
    </lineage>
</organism>
<keyword evidence="1" id="KW-1133">Transmembrane helix</keyword>
<name>A0A1G8AZX2_9FLAO</name>
<dbReference type="AlphaFoldDB" id="A0A1G8AZX2"/>